<dbReference type="Proteomes" id="UP001597058">
    <property type="component" value="Unassembled WGS sequence"/>
</dbReference>
<sequence>MMLLHRDDECARLDKALRACSDGTAQLVLVEGAPGCGKTRFLQYAADLAADRGLTVLHAAADPGARREDHALLRRLAACLTGDLPRPAPAPDETAAGFATLLRAACANGPVLLCVDDLQHADRASLAELLRLTHTLHEAPLLTVLAQSPYHRTDGFGLHTELLRHQGFVRIPLARLDARGTAELARFWGTPVPADATASLHALSGGNPLLIRALLAETGTPAGRPEWPEPEPGGPFTEAFATCVQRCGPAARRLAAALAVLGPQADVLRAALLARLGTDAAARACSALDAAGLVTGARLRHPAAESAVLGMLSCEQRRSMHRNAARVLHHALAEPAVVAGQLLAAGTATHSWEIQALRDAARQEPFSPGDPDGAPTFLRLARSGCPDEPTRLRITLQLAAHTWRLHPAAAHHLLDEPQAALRAGRLPCADAGWLARLLAAQGRVEEADEVLGRAAGDVRPARDSVPSEPHAQCPVTHERPSAPVTRAATLWLSPGAREDVPAAERLLTDTPLAPATYESLARALRTLVHHRPQRAVAWCGRLAEEISARDAPGWQAAFATAHAESLLRLGDLAGARREATRALEHLAGRGGPFLLAPLALLVQALTEQGEYATAALHLHPTLPGEPYSTVHALAFLRARGRYHLATGRPQAALEEFLEAGRTAARWATDQPEPLPWRTDAAEALLLLGRPGEAQALVADQLALPAAAGARVRGVTLRLSAATAEPRRRVELLAGAVDELRDYGDRLELARALADLGSALRLNGEGTRAGTITRRAWQLAGDCGAVPLRERIRPVDGPERAARPVRSRDTARLSGSEERVAALAAQGHTNREIAVKLFVSPSTVERHLTCVYRKLGIARRQDLPSDLRTRTFEQAGH</sequence>
<reference evidence="5" key="1">
    <citation type="journal article" date="2019" name="Int. J. Syst. Evol. Microbiol.">
        <title>The Global Catalogue of Microorganisms (GCM) 10K type strain sequencing project: providing services to taxonomists for standard genome sequencing and annotation.</title>
        <authorList>
            <consortium name="The Broad Institute Genomics Platform"/>
            <consortium name="The Broad Institute Genome Sequencing Center for Infectious Disease"/>
            <person name="Wu L."/>
            <person name="Ma J."/>
        </authorList>
    </citation>
    <scope>NUCLEOTIDE SEQUENCE [LARGE SCALE GENOMIC DNA]</scope>
    <source>
        <strain evidence="5">CGMCC 4.7020</strain>
    </source>
</reference>
<proteinExistence type="predicted"/>
<dbReference type="InterPro" id="IPR041664">
    <property type="entry name" value="AAA_16"/>
</dbReference>
<dbReference type="InterPro" id="IPR036388">
    <property type="entry name" value="WH-like_DNA-bd_sf"/>
</dbReference>
<keyword evidence="5" id="KW-1185">Reference proteome</keyword>
<gene>
    <name evidence="4" type="ORF">ACFQ5X_41030</name>
</gene>
<dbReference type="Pfam" id="PF00196">
    <property type="entry name" value="GerE"/>
    <property type="match status" value="1"/>
</dbReference>
<dbReference type="InterPro" id="IPR016032">
    <property type="entry name" value="Sig_transdc_resp-reg_C-effctor"/>
</dbReference>
<protein>
    <submittedName>
        <fullName evidence="4">AAA family ATPase</fullName>
    </submittedName>
</protein>
<organism evidence="4 5">
    <name type="scientific">Streptomyces kaempferi</name>
    <dbReference type="NCBI Taxonomy" id="333725"/>
    <lineage>
        <taxon>Bacteria</taxon>
        <taxon>Bacillati</taxon>
        <taxon>Actinomycetota</taxon>
        <taxon>Actinomycetes</taxon>
        <taxon>Kitasatosporales</taxon>
        <taxon>Streptomycetaceae</taxon>
        <taxon>Streptomyces</taxon>
    </lineage>
</organism>
<dbReference type="InterPro" id="IPR000792">
    <property type="entry name" value="Tscrpt_reg_LuxR_C"/>
</dbReference>
<evidence type="ECO:0000256" key="1">
    <source>
        <dbReference type="ARBA" id="ARBA00022741"/>
    </source>
</evidence>
<keyword evidence="2" id="KW-0067">ATP-binding</keyword>
<evidence type="ECO:0000313" key="4">
    <source>
        <dbReference type="EMBL" id="MFD1312166.1"/>
    </source>
</evidence>
<evidence type="ECO:0000313" key="5">
    <source>
        <dbReference type="Proteomes" id="UP001597058"/>
    </source>
</evidence>
<dbReference type="SUPFAM" id="SSF46894">
    <property type="entry name" value="C-terminal effector domain of the bipartite response regulators"/>
    <property type="match status" value="1"/>
</dbReference>
<dbReference type="PANTHER" id="PTHR16305:SF35">
    <property type="entry name" value="TRANSCRIPTIONAL ACTIVATOR DOMAIN"/>
    <property type="match status" value="1"/>
</dbReference>
<dbReference type="PROSITE" id="PS50043">
    <property type="entry name" value="HTH_LUXR_2"/>
    <property type="match status" value="1"/>
</dbReference>
<accession>A0ABW3XT34</accession>
<dbReference type="Gene3D" id="1.10.10.10">
    <property type="entry name" value="Winged helix-like DNA-binding domain superfamily/Winged helix DNA-binding domain"/>
    <property type="match status" value="1"/>
</dbReference>
<dbReference type="EMBL" id="JBHTMM010000106">
    <property type="protein sequence ID" value="MFD1312166.1"/>
    <property type="molecule type" value="Genomic_DNA"/>
</dbReference>
<dbReference type="RefSeq" id="WP_381330691.1">
    <property type="nucleotide sequence ID" value="NZ_JBHTMM010000106.1"/>
</dbReference>
<evidence type="ECO:0000256" key="2">
    <source>
        <dbReference type="ARBA" id="ARBA00022840"/>
    </source>
</evidence>
<dbReference type="InterPro" id="IPR011990">
    <property type="entry name" value="TPR-like_helical_dom_sf"/>
</dbReference>
<dbReference type="Gene3D" id="1.25.40.10">
    <property type="entry name" value="Tetratricopeptide repeat domain"/>
    <property type="match status" value="1"/>
</dbReference>
<dbReference type="CDD" id="cd06170">
    <property type="entry name" value="LuxR_C_like"/>
    <property type="match status" value="1"/>
</dbReference>
<dbReference type="SMART" id="SM00421">
    <property type="entry name" value="HTH_LUXR"/>
    <property type="match status" value="1"/>
</dbReference>
<comment type="caution">
    <text evidence="4">The sequence shown here is derived from an EMBL/GenBank/DDBJ whole genome shotgun (WGS) entry which is preliminary data.</text>
</comment>
<dbReference type="PANTHER" id="PTHR16305">
    <property type="entry name" value="TESTICULAR SOLUBLE ADENYLYL CYCLASE"/>
    <property type="match status" value="1"/>
</dbReference>
<dbReference type="InterPro" id="IPR027417">
    <property type="entry name" value="P-loop_NTPase"/>
</dbReference>
<dbReference type="SUPFAM" id="SSF52540">
    <property type="entry name" value="P-loop containing nucleoside triphosphate hydrolases"/>
    <property type="match status" value="1"/>
</dbReference>
<feature type="domain" description="HTH luxR-type" evidence="3">
    <location>
        <begin position="805"/>
        <end position="870"/>
    </location>
</feature>
<name>A0ABW3XT34_9ACTN</name>
<dbReference type="Pfam" id="PF13191">
    <property type="entry name" value="AAA_16"/>
    <property type="match status" value="1"/>
</dbReference>
<dbReference type="PRINTS" id="PR00038">
    <property type="entry name" value="HTHLUXR"/>
</dbReference>
<evidence type="ECO:0000259" key="3">
    <source>
        <dbReference type="PROSITE" id="PS50043"/>
    </source>
</evidence>
<keyword evidence="1" id="KW-0547">Nucleotide-binding</keyword>
<dbReference type="Gene3D" id="3.40.50.300">
    <property type="entry name" value="P-loop containing nucleotide triphosphate hydrolases"/>
    <property type="match status" value="1"/>
</dbReference>